<dbReference type="InterPro" id="IPR000515">
    <property type="entry name" value="MetI-like"/>
</dbReference>
<keyword evidence="3 8" id="KW-0813">Transport</keyword>
<dbReference type="Gene3D" id="1.10.3720.10">
    <property type="entry name" value="MetI-like"/>
    <property type="match status" value="1"/>
</dbReference>
<evidence type="ECO:0000256" key="4">
    <source>
        <dbReference type="ARBA" id="ARBA00022475"/>
    </source>
</evidence>
<evidence type="ECO:0000259" key="9">
    <source>
        <dbReference type="PROSITE" id="PS50928"/>
    </source>
</evidence>
<dbReference type="RefSeq" id="WP_160624817.1">
    <property type="nucleotide sequence ID" value="NZ_WUUQ01000002.1"/>
</dbReference>
<evidence type="ECO:0000256" key="1">
    <source>
        <dbReference type="ARBA" id="ARBA00004651"/>
    </source>
</evidence>
<keyword evidence="5 8" id="KW-0812">Transmembrane</keyword>
<evidence type="ECO:0000256" key="8">
    <source>
        <dbReference type="RuleBase" id="RU363032"/>
    </source>
</evidence>
<evidence type="ECO:0000256" key="2">
    <source>
        <dbReference type="ARBA" id="ARBA00007069"/>
    </source>
</evidence>
<sequence>MMTWIEQNLPHIYIILPELPESILQTLQMIFIPGVISFVFGIFFGVILIVTRKGGILQNKLVFSILDKVINLLRAVPFVILMSLLDPVSRAVMGTTIGVDGAYIALIIGTVPFFARQIESVLAEVNFGLIEASQSMGASPREIIFRVYLHESIPGITRATTITIISLIGLTAIAGAIGAGGLGDMAIRYGYNRHQIDVTYVTVFLILIIISIIQGIGDYIIKKTTH</sequence>
<dbReference type="GO" id="GO:0048473">
    <property type="term" value="P:D-methionine transmembrane transport"/>
    <property type="evidence" value="ECO:0007669"/>
    <property type="project" value="TreeGrafter"/>
</dbReference>
<comment type="caution">
    <text evidence="10">The sequence shown here is derived from an EMBL/GenBank/DDBJ whole genome shotgun (WGS) entry which is preliminary data.</text>
</comment>
<keyword evidence="6 8" id="KW-1133">Transmembrane helix</keyword>
<feature type="transmembrane region" description="Helical" evidence="8">
    <location>
        <begin position="200"/>
        <end position="221"/>
    </location>
</feature>
<feature type="domain" description="ABC transmembrane type-1" evidence="9">
    <location>
        <begin position="23"/>
        <end position="214"/>
    </location>
</feature>
<evidence type="ECO:0000256" key="7">
    <source>
        <dbReference type="ARBA" id="ARBA00023136"/>
    </source>
</evidence>
<keyword evidence="4" id="KW-1003">Cell membrane</keyword>
<dbReference type="GO" id="GO:0005886">
    <property type="term" value="C:plasma membrane"/>
    <property type="evidence" value="ECO:0007669"/>
    <property type="project" value="UniProtKB-SubCell"/>
</dbReference>
<proteinExistence type="inferred from homology"/>
<gene>
    <name evidence="10" type="ORF">GSF08_05375</name>
</gene>
<dbReference type="Pfam" id="PF00528">
    <property type="entry name" value="BPD_transp_1"/>
    <property type="match status" value="1"/>
</dbReference>
<keyword evidence="11" id="KW-1185">Reference proteome</keyword>
<dbReference type="AlphaFoldDB" id="A0A6N8U9U8"/>
<dbReference type="CDD" id="cd06261">
    <property type="entry name" value="TM_PBP2"/>
    <property type="match status" value="1"/>
</dbReference>
<dbReference type="SUPFAM" id="SSF161098">
    <property type="entry name" value="MetI-like"/>
    <property type="match status" value="1"/>
</dbReference>
<dbReference type="PANTHER" id="PTHR30450:SF1">
    <property type="entry name" value="D-METHIONINE TRANSPORT SYSTEM PERMEASE PROTEIN METI-RELATED"/>
    <property type="match status" value="1"/>
</dbReference>
<feature type="transmembrane region" description="Helical" evidence="8">
    <location>
        <begin position="91"/>
        <end position="115"/>
    </location>
</feature>
<comment type="subcellular location">
    <subcellularLocation>
        <location evidence="1 8">Cell membrane</location>
        <topology evidence="1 8">Multi-pass membrane protein</topology>
    </subcellularLocation>
</comment>
<dbReference type="InterPro" id="IPR035906">
    <property type="entry name" value="MetI-like_sf"/>
</dbReference>
<dbReference type="FunFam" id="1.10.3720.10:FF:000002">
    <property type="entry name" value="D-methionine ABC transporter permease MetI"/>
    <property type="match status" value="1"/>
</dbReference>
<evidence type="ECO:0000313" key="10">
    <source>
        <dbReference type="EMBL" id="MXQ73359.1"/>
    </source>
</evidence>
<dbReference type="EMBL" id="WUUQ01000002">
    <property type="protein sequence ID" value="MXQ73359.1"/>
    <property type="molecule type" value="Genomic_DNA"/>
</dbReference>
<evidence type="ECO:0000256" key="3">
    <source>
        <dbReference type="ARBA" id="ARBA00022448"/>
    </source>
</evidence>
<evidence type="ECO:0000256" key="6">
    <source>
        <dbReference type="ARBA" id="ARBA00022989"/>
    </source>
</evidence>
<reference evidence="10 11" key="1">
    <citation type="submission" date="2019-12" db="EMBL/GenBank/DDBJ databases">
        <authorList>
            <person name="Yang R."/>
        </authorList>
    </citation>
    <scope>NUCLEOTIDE SEQUENCE [LARGE SCALE GENOMIC DNA]</scope>
    <source>
        <strain evidence="10 11">DONG20-135</strain>
    </source>
</reference>
<reference evidence="10 11" key="2">
    <citation type="submission" date="2020-01" db="EMBL/GenBank/DDBJ databases">
        <title>Clostridiaceae sp. nov. isolated from the gut of human by culturomics.</title>
        <authorList>
            <person name="Chang Y."/>
        </authorList>
    </citation>
    <scope>NUCLEOTIDE SEQUENCE [LARGE SCALE GENOMIC DNA]</scope>
    <source>
        <strain evidence="10 11">DONG20-135</strain>
    </source>
</reference>
<organism evidence="10 11">
    <name type="scientific">Copranaerobaculum intestinale</name>
    <dbReference type="NCBI Taxonomy" id="2692629"/>
    <lineage>
        <taxon>Bacteria</taxon>
        <taxon>Bacillati</taxon>
        <taxon>Bacillota</taxon>
        <taxon>Erysipelotrichia</taxon>
        <taxon>Erysipelotrichales</taxon>
        <taxon>Erysipelotrichaceae</taxon>
        <taxon>Copranaerobaculum</taxon>
    </lineage>
</organism>
<dbReference type="PROSITE" id="PS50928">
    <property type="entry name" value="ABC_TM1"/>
    <property type="match status" value="1"/>
</dbReference>
<accession>A0A6N8U9U8</accession>
<protein>
    <submittedName>
        <fullName evidence="10">ABC transporter permease subunit</fullName>
    </submittedName>
</protein>
<name>A0A6N8U9U8_9FIRM</name>
<feature type="transmembrane region" description="Helical" evidence="8">
    <location>
        <begin position="62"/>
        <end position="85"/>
    </location>
</feature>
<dbReference type="Proteomes" id="UP000434036">
    <property type="component" value="Unassembled WGS sequence"/>
</dbReference>
<feature type="transmembrane region" description="Helical" evidence="8">
    <location>
        <begin position="30"/>
        <end position="50"/>
    </location>
</feature>
<keyword evidence="7 8" id="KW-0472">Membrane</keyword>
<evidence type="ECO:0000256" key="5">
    <source>
        <dbReference type="ARBA" id="ARBA00022692"/>
    </source>
</evidence>
<evidence type="ECO:0000313" key="11">
    <source>
        <dbReference type="Proteomes" id="UP000434036"/>
    </source>
</evidence>
<dbReference type="PANTHER" id="PTHR30450">
    <property type="entry name" value="ABC TRANSPORTER PERMEASE"/>
    <property type="match status" value="1"/>
</dbReference>
<comment type="similarity">
    <text evidence="2">Belongs to the binding-protein-dependent transport system permease family. CysTW subfamily.</text>
</comment>
<dbReference type="InterPro" id="IPR051322">
    <property type="entry name" value="AA_ABC_Transporter_Permease"/>
</dbReference>
<feature type="transmembrane region" description="Helical" evidence="8">
    <location>
        <begin position="159"/>
        <end position="180"/>
    </location>
</feature>